<accession>A0A2Z6NHC0</accession>
<dbReference type="EMBL" id="DF973388">
    <property type="protein sequence ID" value="GAU29117.1"/>
    <property type="molecule type" value="Genomic_DNA"/>
</dbReference>
<dbReference type="Pfam" id="PF13456">
    <property type="entry name" value="RVT_3"/>
    <property type="match status" value="1"/>
</dbReference>
<dbReference type="PANTHER" id="PTHR47074:SF11">
    <property type="entry name" value="REVERSE TRANSCRIPTASE-LIKE PROTEIN"/>
    <property type="match status" value="1"/>
</dbReference>
<organism evidence="2 3">
    <name type="scientific">Trifolium subterraneum</name>
    <name type="common">Subterranean clover</name>
    <dbReference type="NCBI Taxonomy" id="3900"/>
    <lineage>
        <taxon>Eukaryota</taxon>
        <taxon>Viridiplantae</taxon>
        <taxon>Streptophyta</taxon>
        <taxon>Embryophyta</taxon>
        <taxon>Tracheophyta</taxon>
        <taxon>Spermatophyta</taxon>
        <taxon>Magnoliopsida</taxon>
        <taxon>eudicotyledons</taxon>
        <taxon>Gunneridae</taxon>
        <taxon>Pentapetalae</taxon>
        <taxon>rosids</taxon>
        <taxon>fabids</taxon>
        <taxon>Fabales</taxon>
        <taxon>Fabaceae</taxon>
        <taxon>Papilionoideae</taxon>
        <taxon>50 kb inversion clade</taxon>
        <taxon>NPAAA clade</taxon>
        <taxon>Hologalegina</taxon>
        <taxon>IRL clade</taxon>
        <taxon>Trifolieae</taxon>
        <taxon>Trifolium</taxon>
    </lineage>
</organism>
<dbReference type="InterPro" id="IPR044730">
    <property type="entry name" value="RNase_H-like_dom_plant"/>
</dbReference>
<dbReference type="GO" id="GO:0003676">
    <property type="term" value="F:nucleic acid binding"/>
    <property type="evidence" value="ECO:0007669"/>
    <property type="project" value="InterPro"/>
</dbReference>
<protein>
    <recommendedName>
        <fullName evidence="1">RNase H type-1 domain-containing protein</fullName>
    </recommendedName>
</protein>
<gene>
    <name evidence="2" type="ORF">TSUD_58830</name>
</gene>
<keyword evidence="3" id="KW-1185">Reference proteome</keyword>
<dbReference type="AlphaFoldDB" id="A0A2Z6NHC0"/>
<name>A0A2Z6NHC0_TRISU</name>
<reference evidence="3" key="1">
    <citation type="journal article" date="2017" name="Front. Plant Sci.">
        <title>Climate Clever Clovers: New Paradigm to Reduce the Environmental Footprint of Ruminants by Breeding Low Methanogenic Forages Utilizing Haplotype Variation.</title>
        <authorList>
            <person name="Kaur P."/>
            <person name="Appels R."/>
            <person name="Bayer P.E."/>
            <person name="Keeble-Gagnere G."/>
            <person name="Wang J."/>
            <person name="Hirakawa H."/>
            <person name="Shirasawa K."/>
            <person name="Vercoe P."/>
            <person name="Stefanova K."/>
            <person name="Durmic Z."/>
            <person name="Nichols P."/>
            <person name="Revell C."/>
            <person name="Isobe S.N."/>
            <person name="Edwards D."/>
            <person name="Erskine W."/>
        </authorList>
    </citation>
    <scope>NUCLEOTIDE SEQUENCE [LARGE SCALE GENOMIC DNA]</scope>
    <source>
        <strain evidence="3">cv. Daliak</strain>
    </source>
</reference>
<dbReference type="GO" id="GO:0004523">
    <property type="term" value="F:RNA-DNA hybrid ribonuclease activity"/>
    <property type="evidence" value="ECO:0007669"/>
    <property type="project" value="InterPro"/>
</dbReference>
<sequence length="118" mass="13185">MQQPLDYNLISLSSDHVILDGSQSGSGSQVDMLGCMSNGTTCWGMILRNHVGAVIYAATKKENVQVSPLLTEALGMRWTLLWLNENNYENVVMETNDEQVVKCLKNQYLCLSFLGKRI</sequence>
<evidence type="ECO:0000313" key="3">
    <source>
        <dbReference type="Proteomes" id="UP000242715"/>
    </source>
</evidence>
<feature type="domain" description="RNase H type-1" evidence="1">
    <location>
        <begin position="37"/>
        <end position="107"/>
    </location>
</feature>
<evidence type="ECO:0000313" key="2">
    <source>
        <dbReference type="EMBL" id="GAU29117.1"/>
    </source>
</evidence>
<dbReference type="PANTHER" id="PTHR47074">
    <property type="entry name" value="BNAC02G40300D PROTEIN"/>
    <property type="match status" value="1"/>
</dbReference>
<evidence type="ECO:0000259" key="1">
    <source>
        <dbReference type="Pfam" id="PF13456"/>
    </source>
</evidence>
<dbReference type="InterPro" id="IPR002156">
    <property type="entry name" value="RNaseH_domain"/>
</dbReference>
<dbReference type="CDD" id="cd06222">
    <property type="entry name" value="RNase_H_like"/>
    <property type="match status" value="1"/>
</dbReference>
<dbReference type="InterPro" id="IPR052929">
    <property type="entry name" value="RNase_H-like_EbsB-rel"/>
</dbReference>
<dbReference type="Proteomes" id="UP000242715">
    <property type="component" value="Unassembled WGS sequence"/>
</dbReference>
<dbReference type="OrthoDB" id="10537366at2759"/>
<proteinExistence type="predicted"/>